<dbReference type="InterPro" id="IPR036573">
    <property type="entry name" value="CBM_sf_5/12"/>
</dbReference>
<evidence type="ECO:0000256" key="4">
    <source>
        <dbReference type="ARBA" id="ARBA00023024"/>
    </source>
</evidence>
<evidence type="ECO:0000256" key="2">
    <source>
        <dbReference type="ARBA" id="ARBA00012729"/>
    </source>
</evidence>
<dbReference type="SUPFAM" id="SSF51445">
    <property type="entry name" value="(Trans)glycosidases"/>
    <property type="match status" value="1"/>
</dbReference>
<evidence type="ECO:0000256" key="5">
    <source>
        <dbReference type="ARBA" id="ARBA00023277"/>
    </source>
</evidence>
<dbReference type="SUPFAM" id="SSF51055">
    <property type="entry name" value="Carbohydrate binding domain"/>
    <property type="match status" value="1"/>
</dbReference>
<dbReference type="InterPro" id="IPR003610">
    <property type="entry name" value="CBM5/12"/>
</dbReference>
<protein>
    <recommendedName>
        <fullName evidence="2">chitinase</fullName>
        <ecNumber evidence="2">3.2.1.14</ecNumber>
    </recommendedName>
</protein>
<dbReference type="InterPro" id="IPR011583">
    <property type="entry name" value="Chitinase_II/V-like_cat"/>
</dbReference>
<reference evidence="11" key="1">
    <citation type="submission" date="2008-02" db="EMBL/GenBank/DDBJ databases">
        <authorList>
            <consortium name="The Broad Institute Genome Sequencing Platform"/>
            <person name="Fischbach M."/>
            <person name="Ward D."/>
            <person name="Young S."/>
            <person name="Jaffe D."/>
            <person name="Gnerre S."/>
            <person name="Berlin A."/>
            <person name="Heiman D."/>
            <person name="Hepburn T."/>
            <person name="Sykes S."/>
            <person name="Alvarado L."/>
            <person name="Kodira C.D."/>
            <person name="Straight P."/>
            <person name="Clardy J."/>
            <person name="Hung D."/>
            <person name="Kolter R."/>
            <person name="Mekalanos J."/>
            <person name="Walker S."/>
            <person name="Walsh C.T."/>
            <person name="Lander E."/>
            <person name="Galagan J."/>
            <person name="Nusbaum C."/>
            <person name="Birren B."/>
        </authorList>
    </citation>
    <scope>NUCLEOTIDE SEQUENCE [LARGE SCALE GENOMIC DNA]</scope>
    <source>
        <strain evidence="11">ATCC 25486 / DSM 40338 / CBS 914.69 / JCM 4507 / NBRC 13074 / NRRL 2958 / 5647</strain>
    </source>
</reference>
<keyword evidence="11" id="KW-1185">Reference proteome</keyword>
<dbReference type="GO" id="GO:0008061">
    <property type="term" value="F:chitin binding"/>
    <property type="evidence" value="ECO:0007669"/>
    <property type="project" value="InterPro"/>
</dbReference>
<dbReference type="EMBL" id="CM000950">
    <property type="protein sequence ID" value="EDY66435.1"/>
    <property type="molecule type" value="Genomic_DNA"/>
</dbReference>
<keyword evidence="4" id="KW-0624">Polysaccharide degradation</keyword>
<dbReference type="InterPro" id="IPR050314">
    <property type="entry name" value="Glycosyl_Hydrlase_18"/>
</dbReference>
<proteinExistence type="predicted"/>
<dbReference type="SMART" id="SM00495">
    <property type="entry name" value="ChtBD3"/>
    <property type="match status" value="1"/>
</dbReference>
<dbReference type="InterPro" id="IPR001223">
    <property type="entry name" value="Glyco_hydro18_cat"/>
</dbReference>
<dbReference type="Gene3D" id="3.20.20.80">
    <property type="entry name" value="Glycosidases"/>
    <property type="match status" value="1"/>
</dbReference>
<accession>B5HHX4</accession>
<feature type="domain" description="GH18" evidence="9">
    <location>
        <begin position="97"/>
        <end position="536"/>
    </location>
</feature>
<evidence type="ECO:0000256" key="1">
    <source>
        <dbReference type="ARBA" id="ARBA00000822"/>
    </source>
</evidence>
<dbReference type="eggNOG" id="COG3979">
    <property type="taxonomic scope" value="Bacteria"/>
</dbReference>
<dbReference type="eggNOG" id="COG3325">
    <property type="taxonomic scope" value="Bacteria"/>
</dbReference>
<evidence type="ECO:0000256" key="6">
    <source>
        <dbReference type="ARBA" id="ARBA00023295"/>
    </source>
</evidence>
<dbReference type="Gene3D" id="2.10.10.20">
    <property type="entry name" value="Carbohydrate-binding module superfamily 5/12"/>
    <property type="match status" value="1"/>
</dbReference>
<dbReference type="CDD" id="cd06548">
    <property type="entry name" value="GH18_chitinase"/>
    <property type="match status" value="1"/>
</dbReference>
<evidence type="ECO:0000313" key="11">
    <source>
        <dbReference type="Proteomes" id="UP000002805"/>
    </source>
</evidence>
<keyword evidence="5" id="KW-0119">Carbohydrate metabolism</keyword>
<gene>
    <name evidence="10" type="ORF">SSDG_04874</name>
</gene>
<sequence>MASGFSQRVQVSDKCFLAQIGLVLIWCRPLTWASGCGYHCCNSRTTHPPRRPHVHVRRPLLAALTSAALAAGALAAVVGPGSAQAADTAPAAASTGGVKIAYYDQWSVYGNAFYPKHLDTRGIADKLDVINYSFGNIHPTELTCFEANKAAGDDANPNAGDGAGDSYADYQRSFSAADSVDGVADTWNQPIVGVFNQFKELKAKHPHLKINISLGGWTYSKYFHDAAKTDASRKKFVASCVKQYIAGDLPVEGGYGGPGTAAGIFDGIDIDWEYPGSPDGHLGNHYGPEDKQNFTLLLAEFRKQLDAYGAAHGGKKYLLTAALPAGQDKIRHIETDKIGAYLDYANIMTYDMHGAWDGDGPAYHQSPLYSPASDPTDPVKPGTQKYSIDNAIDAWLDGNSAYGIAGGFPAGKLTLGYEFYYRGWKGVPAGTRNGLGGSATGASAARPVSQQAGIAHYKELGGIVDNPATTFWDDEAKAAYFYKDGEFFTGLDRRAIQARADYAHERGLGGAMMYSLLGLDAQATLFHQIVTAVGSSPTDPEPTPTPTEPTPTPTEPTPTPTPTEPQPGCTAAAWTSTAVYNNGGEASHKGRLWKAKWWTQGEEPGTTGEWGVWQDLGAC</sequence>
<dbReference type="PANTHER" id="PTHR11177:SF317">
    <property type="entry name" value="CHITINASE 12-RELATED"/>
    <property type="match status" value="1"/>
</dbReference>
<dbReference type="GO" id="GO:0005576">
    <property type="term" value="C:extracellular region"/>
    <property type="evidence" value="ECO:0007669"/>
    <property type="project" value="InterPro"/>
</dbReference>
<dbReference type="GO" id="GO:0030246">
    <property type="term" value="F:carbohydrate binding"/>
    <property type="evidence" value="ECO:0007669"/>
    <property type="project" value="InterPro"/>
</dbReference>
<dbReference type="PROSITE" id="PS51910">
    <property type="entry name" value="GH18_2"/>
    <property type="match status" value="1"/>
</dbReference>
<dbReference type="InterPro" id="IPR029070">
    <property type="entry name" value="Chitinase_insertion_sf"/>
</dbReference>
<keyword evidence="4" id="KW-0146">Chitin degradation</keyword>
<feature type="compositionally biased region" description="Pro residues" evidence="8">
    <location>
        <begin position="539"/>
        <end position="565"/>
    </location>
</feature>
<dbReference type="AlphaFoldDB" id="B5HHX4"/>
<dbReference type="EC" id="3.2.1.14" evidence="2"/>
<dbReference type="InterPro" id="IPR017853">
    <property type="entry name" value="GH"/>
</dbReference>
<evidence type="ECO:0000259" key="9">
    <source>
        <dbReference type="PROSITE" id="PS51910"/>
    </source>
</evidence>
<feature type="region of interest" description="Disordered" evidence="8">
    <location>
        <begin position="533"/>
        <end position="569"/>
    </location>
</feature>
<dbReference type="Pfam" id="PF00704">
    <property type="entry name" value="Glyco_hydro_18"/>
    <property type="match status" value="1"/>
</dbReference>
<evidence type="ECO:0000256" key="3">
    <source>
        <dbReference type="ARBA" id="ARBA00022801"/>
    </source>
</evidence>
<dbReference type="GO" id="GO:0006032">
    <property type="term" value="P:chitin catabolic process"/>
    <property type="evidence" value="ECO:0007669"/>
    <property type="project" value="UniProtKB-KW"/>
</dbReference>
<dbReference type="PANTHER" id="PTHR11177">
    <property type="entry name" value="CHITINASE"/>
    <property type="match status" value="1"/>
</dbReference>
<dbReference type="Proteomes" id="UP000002805">
    <property type="component" value="Chromosome"/>
</dbReference>
<dbReference type="InterPro" id="IPR001579">
    <property type="entry name" value="Glyco_hydro_18_chit_AS"/>
</dbReference>
<name>B5HHX4_STRE2</name>
<dbReference type="SMART" id="SM00636">
    <property type="entry name" value="Glyco_18"/>
    <property type="match status" value="1"/>
</dbReference>
<dbReference type="SUPFAM" id="SSF54556">
    <property type="entry name" value="Chitinase insertion domain"/>
    <property type="match status" value="1"/>
</dbReference>
<evidence type="ECO:0000313" key="10">
    <source>
        <dbReference type="EMBL" id="EDY66435.1"/>
    </source>
</evidence>
<keyword evidence="6 7" id="KW-0326">Glycosidase</keyword>
<dbReference type="GO" id="GO:0008843">
    <property type="term" value="F:endochitinase activity"/>
    <property type="evidence" value="ECO:0007669"/>
    <property type="project" value="UniProtKB-EC"/>
</dbReference>
<dbReference type="Gene3D" id="3.10.50.10">
    <property type="match status" value="1"/>
</dbReference>
<organism evidence="10 11">
    <name type="scientific">Streptomyces pristinaespiralis (strain ATCC 25486 / DSM 40338 / CBS 914.69 / JCM 4507 / KCC S-0507 / NBRC 13074 / NRRL 2958 / 5647)</name>
    <dbReference type="NCBI Taxonomy" id="457429"/>
    <lineage>
        <taxon>Bacteria</taxon>
        <taxon>Bacillati</taxon>
        <taxon>Actinomycetota</taxon>
        <taxon>Actinomycetes</taxon>
        <taxon>Kitasatosporales</taxon>
        <taxon>Streptomycetaceae</taxon>
        <taxon>Streptomyces</taxon>
    </lineage>
</organism>
<evidence type="ECO:0000256" key="7">
    <source>
        <dbReference type="RuleBase" id="RU000489"/>
    </source>
</evidence>
<dbReference type="HOGENOM" id="CLU_002833_14_3_11"/>
<evidence type="ECO:0000256" key="8">
    <source>
        <dbReference type="SAM" id="MobiDB-lite"/>
    </source>
</evidence>
<keyword evidence="3 7" id="KW-0378">Hydrolase</keyword>
<reference evidence="11" key="2">
    <citation type="submission" date="2009-10" db="EMBL/GenBank/DDBJ databases">
        <title>The genome sequence of Streptomyces pristinaespiralis strain ATCC 25486.</title>
        <authorList>
            <consortium name="The Broad Institute Genome Sequencing Platform"/>
            <consortium name="Broad Institute Microbial Sequencing Center"/>
            <person name="Fischbach M."/>
            <person name="Godfrey P."/>
            <person name="Ward D."/>
            <person name="Young S."/>
            <person name="Zeng Q."/>
            <person name="Koehrsen M."/>
            <person name="Alvarado L."/>
            <person name="Berlin A.M."/>
            <person name="Bochicchio J."/>
            <person name="Borenstein D."/>
            <person name="Chapman S.B."/>
            <person name="Chen Z."/>
            <person name="Engels R."/>
            <person name="Freedman E."/>
            <person name="Gellesch M."/>
            <person name="Goldberg J."/>
            <person name="Griggs A."/>
            <person name="Gujja S."/>
            <person name="Heilman E.R."/>
            <person name="Heiman D.I."/>
            <person name="Hepburn T.A."/>
            <person name="Howarth C."/>
            <person name="Jen D."/>
            <person name="Larson L."/>
            <person name="Lewis B."/>
            <person name="Mehta T."/>
            <person name="Park D."/>
            <person name="Pearson M."/>
            <person name="Richards J."/>
            <person name="Roberts A."/>
            <person name="Saif S."/>
            <person name="Shea T.D."/>
            <person name="Shenoy N."/>
            <person name="Sisk P."/>
            <person name="Stolte C."/>
            <person name="Sykes S.N."/>
            <person name="Thomson T."/>
            <person name="Walk T."/>
            <person name="White J."/>
            <person name="Yandava C."/>
            <person name="Straight P."/>
            <person name="Clardy J."/>
            <person name="Hung D."/>
            <person name="Kolter R."/>
            <person name="Mekalanos J."/>
            <person name="Walker S."/>
            <person name="Walsh C.T."/>
            <person name="Wieland-Brown L.C."/>
            <person name="Haas B."/>
            <person name="Nusbaum C."/>
            <person name="Birren B."/>
        </authorList>
    </citation>
    <scope>NUCLEOTIDE SEQUENCE [LARGE SCALE GENOMIC DNA]</scope>
    <source>
        <strain evidence="11">ATCC 25486 / DSM 40338 / CBS 914.69 / JCM 4507 / NBRC 13074 / NRRL 2958 / 5647</strain>
    </source>
</reference>
<dbReference type="PROSITE" id="PS01095">
    <property type="entry name" value="GH18_1"/>
    <property type="match status" value="1"/>
</dbReference>
<dbReference type="CDD" id="cd12215">
    <property type="entry name" value="ChiC_BD"/>
    <property type="match status" value="1"/>
</dbReference>
<comment type="catalytic activity">
    <reaction evidence="1">
        <text>Random endo-hydrolysis of N-acetyl-beta-D-glucosaminide (1-&gt;4)-beta-linkages in chitin and chitodextrins.</text>
        <dbReference type="EC" id="3.2.1.14"/>
    </reaction>
</comment>
<dbReference type="GO" id="GO:0005975">
    <property type="term" value="P:carbohydrate metabolic process"/>
    <property type="evidence" value="ECO:0007669"/>
    <property type="project" value="InterPro"/>
</dbReference>